<accession>A0A1L9NLK1</accession>
<gene>
    <name evidence="1" type="ORF">ASPTUDRAFT_113888</name>
</gene>
<keyword evidence="2" id="KW-1185">Reference proteome</keyword>
<protein>
    <submittedName>
        <fullName evidence="1">Uncharacterized protein</fullName>
    </submittedName>
</protein>
<name>A0A1L9NLK1_ASPTC</name>
<dbReference type="Proteomes" id="UP000184304">
    <property type="component" value="Unassembled WGS sequence"/>
</dbReference>
<proteinExistence type="predicted"/>
<evidence type="ECO:0000313" key="2">
    <source>
        <dbReference type="Proteomes" id="UP000184304"/>
    </source>
</evidence>
<evidence type="ECO:0000313" key="1">
    <source>
        <dbReference type="EMBL" id="OJI90158.1"/>
    </source>
</evidence>
<reference evidence="2" key="1">
    <citation type="journal article" date="2017" name="Genome Biol.">
        <title>Comparative genomics reveals high biological diversity and specific adaptations in the industrially and medically important fungal genus Aspergillus.</title>
        <authorList>
            <person name="de Vries R.P."/>
            <person name="Riley R."/>
            <person name="Wiebenga A."/>
            <person name="Aguilar-Osorio G."/>
            <person name="Amillis S."/>
            <person name="Uchima C.A."/>
            <person name="Anderluh G."/>
            <person name="Asadollahi M."/>
            <person name="Askin M."/>
            <person name="Barry K."/>
            <person name="Battaglia E."/>
            <person name="Bayram O."/>
            <person name="Benocci T."/>
            <person name="Braus-Stromeyer S.A."/>
            <person name="Caldana C."/>
            <person name="Canovas D."/>
            <person name="Cerqueira G.C."/>
            <person name="Chen F."/>
            <person name="Chen W."/>
            <person name="Choi C."/>
            <person name="Clum A."/>
            <person name="Dos Santos R.A."/>
            <person name="Damasio A.R."/>
            <person name="Diallinas G."/>
            <person name="Emri T."/>
            <person name="Fekete E."/>
            <person name="Flipphi M."/>
            <person name="Freyberg S."/>
            <person name="Gallo A."/>
            <person name="Gournas C."/>
            <person name="Habgood R."/>
            <person name="Hainaut M."/>
            <person name="Harispe M.L."/>
            <person name="Henrissat B."/>
            <person name="Hilden K.S."/>
            <person name="Hope R."/>
            <person name="Hossain A."/>
            <person name="Karabika E."/>
            <person name="Karaffa L."/>
            <person name="Karanyi Z."/>
            <person name="Krasevec N."/>
            <person name="Kuo A."/>
            <person name="Kusch H."/>
            <person name="LaButti K."/>
            <person name="Lagendijk E.L."/>
            <person name="Lapidus A."/>
            <person name="Levasseur A."/>
            <person name="Lindquist E."/>
            <person name="Lipzen A."/>
            <person name="Logrieco A.F."/>
            <person name="MacCabe A."/>
            <person name="Maekelae M.R."/>
            <person name="Malavazi I."/>
            <person name="Melin P."/>
            <person name="Meyer V."/>
            <person name="Mielnichuk N."/>
            <person name="Miskei M."/>
            <person name="Molnar A.P."/>
            <person name="Mule G."/>
            <person name="Ngan C.Y."/>
            <person name="Orejas M."/>
            <person name="Orosz E."/>
            <person name="Ouedraogo J.P."/>
            <person name="Overkamp K.M."/>
            <person name="Park H.-S."/>
            <person name="Perrone G."/>
            <person name="Piumi F."/>
            <person name="Punt P.J."/>
            <person name="Ram A.F."/>
            <person name="Ramon A."/>
            <person name="Rauscher S."/>
            <person name="Record E."/>
            <person name="Riano-Pachon D.M."/>
            <person name="Robert V."/>
            <person name="Roehrig J."/>
            <person name="Ruller R."/>
            <person name="Salamov A."/>
            <person name="Salih N.S."/>
            <person name="Samson R.A."/>
            <person name="Sandor E."/>
            <person name="Sanguinetti M."/>
            <person name="Schuetze T."/>
            <person name="Sepcic K."/>
            <person name="Shelest E."/>
            <person name="Sherlock G."/>
            <person name="Sophianopoulou V."/>
            <person name="Squina F.M."/>
            <person name="Sun H."/>
            <person name="Susca A."/>
            <person name="Todd R.B."/>
            <person name="Tsang A."/>
            <person name="Unkles S.E."/>
            <person name="van de Wiele N."/>
            <person name="van Rossen-Uffink D."/>
            <person name="Oliveira J.V."/>
            <person name="Vesth T.C."/>
            <person name="Visser J."/>
            <person name="Yu J.-H."/>
            <person name="Zhou M."/>
            <person name="Andersen M.R."/>
            <person name="Archer D.B."/>
            <person name="Baker S.E."/>
            <person name="Benoit I."/>
            <person name="Brakhage A.A."/>
            <person name="Braus G.H."/>
            <person name="Fischer R."/>
            <person name="Frisvad J.C."/>
            <person name="Goldman G.H."/>
            <person name="Houbraken J."/>
            <person name="Oakley B."/>
            <person name="Pocsi I."/>
            <person name="Scazzocchio C."/>
            <person name="Seiboth B."/>
            <person name="vanKuyk P.A."/>
            <person name="Wortman J."/>
            <person name="Dyer P.S."/>
            <person name="Grigoriev I.V."/>
        </authorList>
    </citation>
    <scope>NUCLEOTIDE SEQUENCE [LARGE SCALE GENOMIC DNA]</scope>
    <source>
        <strain evidence="2">CBS 134.48</strain>
    </source>
</reference>
<organism evidence="1 2">
    <name type="scientific">Aspergillus tubingensis (strain CBS 134.48)</name>
    <dbReference type="NCBI Taxonomy" id="767770"/>
    <lineage>
        <taxon>Eukaryota</taxon>
        <taxon>Fungi</taxon>
        <taxon>Dikarya</taxon>
        <taxon>Ascomycota</taxon>
        <taxon>Pezizomycotina</taxon>
        <taxon>Eurotiomycetes</taxon>
        <taxon>Eurotiomycetidae</taxon>
        <taxon>Eurotiales</taxon>
        <taxon>Aspergillaceae</taxon>
        <taxon>Aspergillus</taxon>
        <taxon>Aspergillus subgen. Circumdati</taxon>
    </lineage>
</organism>
<sequence length="89" mass="10180">MTRIASIYEFSSFGLRGEVITEDSFQAHTFRSRDSHYMHDTVKFVGPILLKGIVLTPHIPMKCHPRWPRQVQMLSIAAKVRGRGRLALS</sequence>
<dbReference type="EMBL" id="KV878176">
    <property type="protein sequence ID" value="OJI90158.1"/>
    <property type="molecule type" value="Genomic_DNA"/>
</dbReference>
<dbReference type="AlphaFoldDB" id="A0A1L9NLK1"/>
<dbReference type="VEuPathDB" id="FungiDB:ASPTUDRAFT_113888"/>